<keyword evidence="1" id="KW-0547">Nucleotide-binding</keyword>
<dbReference type="EMBL" id="BSFJ01000038">
    <property type="protein sequence ID" value="GLK74321.1"/>
    <property type="molecule type" value="Genomic_DNA"/>
</dbReference>
<keyword evidence="2" id="KW-0067">ATP-binding</keyword>
<dbReference type="PRINTS" id="PR00301">
    <property type="entry name" value="HEATSHOCK70"/>
</dbReference>
<gene>
    <name evidence="3" type="ORF">GCM10017643_44390</name>
</gene>
<dbReference type="CDD" id="cd10231">
    <property type="entry name" value="ASKHA_NBD_HSP70_YegD-like"/>
    <property type="match status" value="1"/>
</dbReference>
<dbReference type="RefSeq" id="WP_213370896.1">
    <property type="nucleotide sequence ID" value="NZ_BSFJ01000038.1"/>
</dbReference>
<accession>A0A9W6N1L6</accession>
<reference evidence="3" key="2">
    <citation type="submission" date="2023-01" db="EMBL/GenBank/DDBJ databases">
        <authorList>
            <person name="Sun Q."/>
            <person name="Evtushenko L."/>
        </authorList>
    </citation>
    <scope>NUCLEOTIDE SEQUENCE</scope>
    <source>
        <strain evidence="3">VKM B-2484</strain>
    </source>
</reference>
<comment type="caution">
    <text evidence="3">The sequence shown here is derived from an EMBL/GenBank/DDBJ whole genome shotgun (WGS) entry which is preliminary data.</text>
</comment>
<dbReference type="GO" id="GO:0005524">
    <property type="term" value="F:ATP binding"/>
    <property type="evidence" value="ECO:0007669"/>
    <property type="project" value="UniProtKB-KW"/>
</dbReference>
<protein>
    <submittedName>
        <fullName evidence="3">Heat-shock protein</fullName>
    </submittedName>
</protein>
<evidence type="ECO:0000313" key="4">
    <source>
        <dbReference type="Proteomes" id="UP001143370"/>
    </source>
</evidence>
<dbReference type="Proteomes" id="UP001143370">
    <property type="component" value="Unassembled WGS sequence"/>
</dbReference>
<dbReference type="Gene3D" id="3.30.420.40">
    <property type="match status" value="4"/>
</dbReference>
<reference evidence="3" key="1">
    <citation type="journal article" date="2014" name="Int. J. Syst. Evol. Microbiol.">
        <title>Complete genome sequence of Corynebacterium casei LMG S-19264T (=DSM 44701T), isolated from a smear-ripened cheese.</title>
        <authorList>
            <consortium name="US DOE Joint Genome Institute (JGI-PGF)"/>
            <person name="Walter F."/>
            <person name="Albersmeier A."/>
            <person name="Kalinowski J."/>
            <person name="Ruckert C."/>
        </authorList>
    </citation>
    <scope>NUCLEOTIDE SEQUENCE</scope>
    <source>
        <strain evidence="3">VKM B-2484</strain>
    </source>
</reference>
<dbReference type="PANTHER" id="PTHR19375">
    <property type="entry name" value="HEAT SHOCK PROTEIN 70KDA"/>
    <property type="match status" value="1"/>
</dbReference>
<organism evidence="3 4">
    <name type="scientific">Ancylobacter dichloromethanicus</name>
    <dbReference type="NCBI Taxonomy" id="518825"/>
    <lineage>
        <taxon>Bacteria</taxon>
        <taxon>Pseudomonadati</taxon>
        <taxon>Pseudomonadota</taxon>
        <taxon>Alphaproteobacteria</taxon>
        <taxon>Hyphomicrobiales</taxon>
        <taxon>Xanthobacteraceae</taxon>
        <taxon>Ancylobacter</taxon>
    </lineage>
</organism>
<proteinExistence type="predicted"/>
<dbReference type="InterPro" id="IPR043129">
    <property type="entry name" value="ATPase_NBD"/>
</dbReference>
<evidence type="ECO:0000256" key="2">
    <source>
        <dbReference type="ARBA" id="ARBA00022840"/>
    </source>
</evidence>
<keyword evidence="4" id="KW-1185">Reference proteome</keyword>
<dbReference type="GO" id="GO:0140662">
    <property type="term" value="F:ATP-dependent protein folding chaperone"/>
    <property type="evidence" value="ECO:0007669"/>
    <property type="project" value="InterPro"/>
</dbReference>
<dbReference type="InterPro" id="IPR042054">
    <property type="entry name" value="YegD-like"/>
</dbReference>
<dbReference type="Gene3D" id="3.90.640.10">
    <property type="entry name" value="Actin, Chain A, domain 4"/>
    <property type="match status" value="1"/>
</dbReference>
<evidence type="ECO:0000313" key="3">
    <source>
        <dbReference type="EMBL" id="GLK74321.1"/>
    </source>
</evidence>
<dbReference type="SUPFAM" id="SSF53067">
    <property type="entry name" value="Actin-like ATPase domain"/>
    <property type="match status" value="2"/>
</dbReference>
<dbReference type="Pfam" id="PF00012">
    <property type="entry name" value="HSP70"/>
    <property type="match status" value="3"/>
</dbReference>
<dbReference type="InterPro" id="IPR013126">
    <property type="entry name" value="Hsp_70_fam"/>
</dbReference>
<sequence>MTFCGLDFGTSNTTLALWRGGGPVLAALEDGKSTVPSAVFYDRNGNLTIGRAAMARYVEGEDGRLMRSLKAVLGSALIEEKTQIGRRAIGFREVIADYLGAVKARAEAEAGTGAAGGKLDAVVLGRPVFFVDDDEAANRKAEDTLRAIAADIGFTEVSTQFEPIAAALDYEQQATGEEIALIADIGGGTSDFSIVRLGEARRTRADRADDILANDGVRIGGTDFDRTLSLGTLMPLLGFRSPMKRPGRDVPSGYFHELATWSSINRLYNARTVRELNEVRREAAEPQRVERLIRVIEEQRGHTLAMEAEAAKIALAEAEQARVDLGWLEAGLSVGLTPDELVEHTKGLAGRIARRVGICLGQAGLKAGDIDALFLTGGSTRLAHVRAAIRATVPQARAVDGDTFGSVGTGLAIEAARRYGKPGAGDLSRGADGRISAA</sequence>
<dbReference type="AlphaFoldDB" id="A0A9W6N1L6"/>
<name>A0A9W6N1L6_9HYPH</name>
<evidence type="ECO:0000256" key="1">
    <source>
        <dbReference type="ARBA" id="ARBA00022741"/>
    </source>
</evidence>